<protein>
    <submittedName>
        <fullName evidence="1">Uncharacterized protein</fullName>
    </submittedName>
</protein>
<sequence>MRTVTYRCDRATQGAAMSDALAFPALAASALTQAMGFLYRRAEVVLDCRAQRSEASEPLPPEEVPEVVVGDPGHALDFDPDEVTDERAERLETLMEVLGLYAENEHLVQEQEERLRRTLGRLRTLLEDVYGRRITFVGEEQRPTSGMRIVNRARDVHGVSRALKARRVSSDANPDILHTAEVVHPGGEMTSVEVDDLL</sequence>
<evidence type="ECO:0000313" key="1">
    <source>
        <dbReference type="EMBL" id="GAA2518668.1"/>
    </source>
</evidence>
<gene>
    <name evidence="1" type="ORF">GCM10010276_80680</name>
</gene>
<accession>A0ABN3NC38</accession>
<proteinExistence type="predicted"/>
<name>A0ABN3NC38_STRLO</name>
<dbReference type="EMBL" id="BAAASG010000025">
    <property type="protein sequence ID" value="GAA2518668.1"/>
    <property type="molecule type" value="Genomic_DNA"/>
</dbReference>
<evidence type="ECO:0000313" key="2">
    <source>
        <dbReference type="Proteomes" id="UP001501777"/>
    </source>
</evidence>
<comment type="caution">
    <text evidence="1">The sequence shown here is derived from an EMBL/GenBank/DDBJ whole genome shotgun (WGS) entry which is preliminary data.</text>
</comment>
<organism evidence="1 2">
    <name type="scientific">Streptomyces longisporus</name>
    <dbReference type="NCBI Taxonomy" id="1948"/>
    <lineage>
        <taxon>Bacteria</taxon>
        <taxon>Bacillati</taxon>
        <taxon>Actinomycetota</taxon>
        <taxon>Actinomycetes</taxon>
        <taxon>Kitasatosporales</taxon>
        <taxon>Streptomycetaceae</taxon>
        <taxon>Streptomyces</taxon>
    </lineage>
</organism>
<reference evidence="1 2" key="1">
    <citation type="journal article" date="2019" name="Int. J. Syst. Evol. Microbiol.">
        <title>The Global Catalogue of Microorganisms (GCM) 10K type strain sequencing project: providing services to taxonomists for standard genome sequencing and annotation.</title>
        <authorList>
            <consortium name="The Broad Institute Genomics Platform"/>
            <consortium name="The Broad Institute Genome Sequencing Center for Infectious Disease"/>
            <person name="Wu L."/>
            <person name="Ma J."/>
        </authorList>
    </citation>
    <scope>NUCLEOTIDE SEQUENCE [LARGE SCALE GENOMIC DNA]</scope>
    <source>
        <strain evidence="1 2">JCM 4395</strain>
    </source>
</reference>
<keyword evidence="2" id="KW-1185">Reference proteome</keyword>
<dbReference type="Proteomes" id="UP001501777">
    <property type="component" value="Unassembled WGS sequence"/>
</dbReference>